<dbReference type="EMBL" id="MN739774">
    <property type="protein sequence ID" value="QHT25765.1"/>
    <property type="molecule type" value="Genomic_DNA"/>
</dbReference>
<accession>A0A6C0EEJ6</accession>
<dbReference type="AlphaFoldDB" id="A0A6C0EEJ6"/>
<sequence>MKRGRTDISEKETPYKRAYIDPDLEYKDTLIWEPLLKYKIKKIDIVNNDWVSGSELANYFLKDPVLDWLKYYYRDYGLNEHYDKRRTRSNTSISEKNLLSDDEYINFLMEAGRKFEALVNEEITRKFGADVVKIAENGRDSCNQKNFKKTVDAIKKGVPIILQGVLMDKKTKLRGITDIIIRSDYLNKLTRRKEMFDNDIYKKGAYLSGDYHYVIIDIKWTGMTLCANGKSIRNEGRMRAYKGQLALYNFILGKIQGYIPRYAYIMAKSWTIDNKQKPETGVSCFDLLGTIDYMSFDRDSIIISIEAIDWIKKVKTLGQNWSPLHPHIPEMYPNASNTYDNSYAQIKKKLIDELHEITKVWYVSPEHRNRALEQNITKWSDPKCTTEALGLKDSQKTKVIAEILSINQQDNDKIRPSKIKSTNEIPQNPEFALSRATFRHAYWFEEDVNDFTVDFETINDCLNIEDMDIYDSGAYTNIIFMIGVGWTENNRWNYINFTMNEYTLQEETRIVDEFTDFILKKSAELNKHKQQKYRPRLYHWAVAEQSSFCIVNNRNNQKWDRWLEEIDWVDMCNVFVKEPIVVKGAHNFKLKEIGNAMYTHKMINTKWDNNMNGLTAMYQAIKYYEKVMKKELSEDDKKTMDTIIKYNEVDCKVVWEILRYLRANLV</sequence>
<reference evidence="1" key="1">
    <citation type="journal article" date="2020" name="Nature">
        <title>Giant virus diversity and host interactions through global metagenomics.</title>
        <authorList>
            <person name="Schulz F."/>
            <person name="Roux S."/>
            <person name="Paez-Espino D."/>
            <person name="Jungbluth S."/>
            <person name="Walsh D.A."/>
            <person name="Denef V.J."/>
            <person name="McMahon K.D."/>
            <person name="Konstantinidis K.T."/>
            <person name="Eloe-Fadrosh E.A."/>
            <person name="Kyrpides N.C."/>
            <person name="Woyke T."/>
        </authorList>
    </citation>
    <scope>NUCLEOTIDE SEQUENCE</scope>
    <source>
        <strain evidence="1">GVMAG-M-3300023179-27</strain>
    </source>
</reference>
<protein>
    <submittedName>
        <fullName evidence="1">Uncharacterized protein</fullName>
    </submittedName>
</protein>
<name>A0A6C0EEJ6_9ZZZZ</name>
<evidence type="ECO:0000313" key="1">
    <source>
        <dbReference type="EMBL" id="QHT25765.1"/>
    </source>
</evidence>
<organism evidence="1">
    <name type="scientific">viral metagenome</name>
    <dbReference type="NCBI Taxonomy" id="1070528"/>
    <lineage>
        <taxon>unclassified sequences</taxon>
        <taxon>metagenomes</taxon>
        <taxon>organismal metagenomes</taxon>
    </lineage>
</organism>
<proteinExistence type="predicted"/>